<dbReference type="PANTHER" id="PTHR38636">
    <property type="entry name" value="PROTEIN CBG20488"/>
    <property type="match status" value="1"/>
</dbReference>
<proteinExistence type="predicted"/>
<accession>A0A139AAI0</accession>
<dbReference type="PANTHER" id="PTHR38636:SF2">
    <property type="entry name" value="TRANSCELLULAR CHAPERONE SIGNALING (X)CROSS TISSUE"/>
    <property type="match status" value="1"/>
</dbReference>
<keyword evidence="1" id="KW-0812">Transmembrane</keyword>
<dbReference type="OrthoDB" id="2153725at2759"/>
<gene>
    <name evidence="2" type="ORF">M427DRAFT_33683</name>
</gene>
<feature type="transmembrane region" description="Helical" evidence="1">
    <location>
        <begin position="62"/>
        <end position="87"/>
    </location>
</feature>
<dbReference type="AlphaFoldDB" id="A0A139AAI0"/>
<evidence type="ECO:0000313" key="3">
    <source>
        <dbReference type="Proteomes" id="UP000070544"/>
    </source>
</evidence>
<keyword evidence="1" id="KW-0472">Membrane</keyword>
<keyword evidence="1" id="KW-1133">Transmembrane helix</keyword>
<evidence type="ECO:0000313" key="2">
    <source>
        <dbReference type="EMBL" id="KXS13708.1"/>
    </source>
</evidence>
<dbReference type="Pfam" id="PF08560">
    <property type="entry name" value="DUF1757"/>
    <property type="match status" value="1"/>
</dbReference>
<sequence>MSTTGPELILRVSDAKGVEGMPKHTGAVLAGHVVFKTVQAGSVLGLGLAPLIRLRSKTPRPLLVALTRPAGMGTLLGIPLGLAAFAARSYQMDADGVDDRAYRIVNNAGQVEVDRYAGFGAFVGSLVGNFALPGGNILVRMWRGGSVGVAVGVGAYVLGRMEETKDLRQSVVDGLEKMKSGL</sequence>
<name>A0A139AAI0_GONPJ</name>
<protein>
    <submittedName>
        <fullName evidence="2">Uncharacterized protein</fullName>
    </submittedName>
</protein>
<dbReference type="Proteomes" id="UP000070544">
    <property type="component" value="Unassembled WGS sequence"/>
</dbReference>
<dbReference type="InterPro" id="IPR013869">
    <property type="entry name" value="DUF1757"/>
</dbReference>
<organism evidence="2 3">
    <name type="scientific">Gonapodya prolifera (strain JEL478)</name>
    <name type="common">Monoblepharis prolifera</name>
    <dbReference type="NCBI Taxonomy" id="1344416"/>
    <lineage>
        <taxon>Eukaryota</taxon>
        <taxon>Fungi</taxon>
        <taxon>Fungi incertae sedis</taxon>
        <taxon>Chytridiomycota</taxon>
        <taxon>Chytridiomycota incertae sedis</taxon>
        <taxon>Monoblepharidomycetes</taxon>
        <taxon>Monoblepharidales</taxon>
        <taxon>Gonapodyaceae</taxon>
        <taxon>Gonapodya</taxon>
    </lineage>
</organism>
<dbReference type="EMBL" id="KQ965775">
    <property type="protein sequence ID" value="KXS13708.1"/>
    <property type="molecule type" value="Genomic_DNA"/>
</dbReference>
<reference evidence="2 3" key="1">
    <citation type="journal article" date="2015" name="Genome Biol. Evol.">
        <title>Phylogenomic analyses indicate that early fungi evolved digesting cell walls of algal ancestors of land plants.</title>
        <authorList>
            <person name="Chang Y."/>
            <person name="Wang S."/>
            <person name="Sekimoto S."/>
            <person name="Aerts A.L."/>
            <person name="Choi C."/>
            <person name="Clum A."/>
            <person name="LaButti K.M."/>
            <person name="Lindquist E.A."/>
            <person name="Yee Ngan C."/>
            <person name="Ohm R.A."/>
            <person name="Salamov A.A."/>
            <person name="Grigoriev I.V."/>
            <person name="Spatafora J.W."/>
            <person name="Berbee M.L."/>
        </authorList>
    </citation>
    <scope>NUCLEOTIDE SEQUENCE [LARGE SCALE GENOMIC DNA]</scope>
    <source>
        <strain evidence="2 3">JEL478</strain>
    </source>
</reference>
<evidence type="ECO:0000256" key="1">
    <source>
        <dbReference type="SAM" id="Phobius"/>
    </source>
</evidence>
<keyword evidence="3" id="KW-1185">Reference proteome</keyword>